<dbReference type="Gene3D" id="3.50.50.60">
    <property type="entry name" value="FAD/NAD(P)-binding domain"/>
    <property type="match status" value="1"/>
</dbReference>
<dbReference type="CDD" id="cd19946">
    <property type="entry name" value="GlpA-like_Fer2_BFD-like"/>
    <property type="match status" value="1"/>
</dbReference>
<dbReference type="Gene3D" id="1.10.10.1100">
    <property type="entry name" value="BFD-like [2Fe-2S]-binding domain"/>
    <property type="match status" value="1"/>
</dbReference>
<dbReference type="PANTHER" id="PTHR42720:SF1">
    <property type="entry name" value="GLYCEROL 3-PHOSPHATE OXIDASE"/>
    <property type="match status" value="1"/>
</dbReference>
<dbReference type="AlphaFoldDB" id="K1TSL7"/>
<dbReference type="Pfam" id="PF04324">
    <property type="entry name" value="Fer2_BFD"/>
    <property type="match status" value="1"/>
</dbReference>
<sequence>LEFILSKALKSVPNVNVRGAITSFAGVRAHPVTDDFIIGYSDKNDRFINVAGIESPGLSAAPAIAKYVAELFAEKAAPQKKADFNGSRPAPVRFRNMTKEEREKLIAKDKRYGRIICRCETITEGEILDAIHAPVGARDVDGVKRRTRAGMGRCQGGFCGSKVVEILSKELGVPMNEITKFGGESKIIFDRTK</sequence>
<protein>
    <submittedName>
        <fullName evidence="3">Glycerol-3-phosphate dehydrogenase</fullName>
    </submittedName>
</protein>
<feature type="non-terminal residue" evidence="3">
    <location>
        <position position="1"/>
    </location>
</feature>
<dbReference type="PANTHER" id="PTHR42720">
    <property type="entry name" value="GLYCEROL-3-PHOSPHATE DEHYDROGENASE"/>
    <property type="match status" value="1"/>
</dbReference>
<proteinExistence type="predicted"/>
<organism evidence="3">
    <name type="scientific">human gut metagenome</name>
    <dbReference type="NCBI Taxonomy" id="408170"/>
    <lineage>
        <taxon>unclassified sequences</taxon>
        <taxon>metagenomes</taxon>
        <taxon>organismal metagenomes</taxon>
    </lineage>
</organism>
<dbReference type="InterPro" id="IPR036188">
    <property type="entry name" value="FAD/NAD-bd_sf"/>
</dbReference>
<dbReference type="InterPro" id="IPR006076">
    <property type="entry name" value="FAD-dep_OxRdtase"/>
</dbReference>
<gene>
    <name evidence="3" type="ORF">OBE_01058</name>
</gene>
<evidence type="ECO:0000259" key="2">
    <source>
        <dbReference type="Pfam" id="PF04324"/>
    </source>
</evidence>
<feature type="domain" description="FAD dependent oxidoreductase" evidence="1">
    <location>
        <begin position="2"/>
        <end position="71"/>
    </location>
</feature>
<reference evidence="3" key="1">
    <citation type="journal article" date="2013" name="Environ. Microbiol.">
        <title>Microbiota from the distal guts of lean and obese adolescents exhibit partial functional redundancy besides clear differences in community structure.</title>
        <authorList>
            <person name="Ferrer M."/>
            <person name="Ruiz A."/>
            <person name="Lanza F."/>
            <person name="Haange S.B."/>
            <person name="Oberbach A."/>
            <person name="Till H."/>
            <person name="Bargiela R."/>
            <person name="Campoy C."/>
            <person name="Segura M.T."/>
            <person name="Richter M."/>
            <person name="von Bergen M."/>
            <person name="Seifert J."/>
            <person name="Suarez A."/>
        </authorList>
    </citation>
    <scope>NUCLEOTIDE SEQUENCE</scope>
</reference>
<dbReference type="Pfam" id="PF01266">
    <property type="entry name" value="DAO"/>
    <property type="match status" value="1"/>
</dbReference>
<name>K1TSL7_9ZZZZ</name>
<evidence type="ECO:0000313" key="3">
    <source>
        <dbReference type="EMBL" id="EKC76037.1"/>
    </source>
</evidence>
<evidence type="ECO:0000259" key="1">
    <source>
        <dbReference type="Pfam" id="PF01266"/>
    </source>
</evidence>
<accession>K1TSL7</accession>
<dbReference type="InterPro" id="IPR041854">
    <property type="entry name" value="BFD-like_2Fe2S-bd_dom_sf"/>
</dbReference>
<comment type="caution">
    <text evidence="3">The sequence shown here is derived from an EMBL/GenBank/DDBJ whole genome shotgun (WGS) entry which is preliminary data.</text>
</comment>
<feature type="domain" description="BFD-like [2Fe-2S]-binding" evidence="2">
    <location>
        <begin position="115"/>
        <end position="168"/>
    </location>
</feature>
<dbReference type="InterPro" id="IPR007419">
    <property type="entry name" value="BFD-like_2Fe2S-bd_dom"/>
</dbReference>
<dbReference type="InterPro" id="IPR052745">
    <property type="entry name" value="G3P_Oxidase/Oxidoreductase"/>
</dbReference>
<dbReference type="EMBL" id="AJWZ01000695">
    <property type="protein sequence ID" value="EKC76037.1"/>
    <property type="molecule type" value="Genomic_DNA"/>
</dbReference>